<name>A0A9P8IBS4_9PEZI</name>
<evidence type="ECO:0000313" key="3">
    <source>
        <dbReference type="Proteomes" id="UP000750711"/>
    </source>
</evidence>
<keyword evidence="1" id="KW-1133">Transmembrane helix</keyword>
<dbReference type="AlphaFoldDB" id="A0A9P8IBS4"/>
<feature type="transmembrane region" description="Helical" evidence="1">
    <location>
        <begin position="241"/>
        <end position="265"/>
    </location>
</feature>
<reference evidence="2" key="1">
    <citation type="submission" date="2021-03" db="EMBL/GenBank/DDBJ databases">
        <title>Comparative genomics and phylogenomic investigation of the class Geoglossomycetes provide insights into ecological specialization and systematics.</title>
        <authorList>
            <person name="Melie T."/>
            <person name="Pirro S."/>
            <person name="Miller A.N."/>
            <person name="Quandt A."/>
        </authorList>
    </citation>
    <scope>NUCLEOTIDE SEQUENCE</scope>
    <source>
        <strain evidence="2">CAQ_001_2017</strain>
    </source>
</reference>
<evidence type="ECO:0000313" key="2">
    <source>
        <dbReference type="EMBL" id="KAH0551191.1"/>
    </source>
</evidence>
<accession>A0A9P8IBS4</accession>
<feature type="transmembrane region" description="Helical" evidence="1">
    <location>
        <begin position="355"/>
        <end position="374"/>
    </location>
</feature>
<protein>
    <submittedName>
        <fullName evidence="2">Uncharacterized protein</fullName>
    </submittedName>
</protein>
<feature type="transmembrane region" description="Helical" evidence="1">
    <location>
        <begin position="204"/>
        <end position="226"/>
    </location>
</feature>
<sequence length="430" mass="47633">MSGWWNDFSKNLATDLAPLISLLGEAPTKQYLSECLTPTDMVIFAMAPLGILTAVVSVIRVCGTPSLRAFIGRAQEGGGNAEAELCSSTSRDVCELYNNGGIARVFGRPKLLEIVHDAEASNESFYQSAQGAATAGIYPFKDYIRTPRGQQEWEERPAEVMFTIRRRKRSLKSTENGNASSPSTRFAPNPNLSLNVGIKSRSEAWFIIAAVLGFTLQTAVLAWAALARYAFRLIRGGSRDVYAVSMTVVGTVFLCSGMTLCAFLVERSTKERLFERKLDSKPESRMYWIQPGNQVIGDQVFDSFAYTDRENASIKYTTSWKESEPPHVAWVWGAVVSTMVGFVLQFLGLRACHSSVSVAQLGAMLVMSVVRAALRTERLRKEDNIMADHPDFYQGHELDWLALELGNKCKWQVFSSEIYHPEQSSEGGAT</sequence>
<dbReference type="Proteomes" id="UP000750711">
    <property type="component" value="Unassembled WGS sequence"/>
</dbReference>
<keyword evidence="1" id="KW-0472">Membrane</keyword>
<keyword evidence="1" id="KW-0812">Transmembrane</keyword>
<dbReference type="EMBL" id="JAGHQM010002139">
    <property type="protein sequence ID" value="KAH0551191.1"/>
    <property type="molecule type" value="Genomic_DNA"/>
</dbReference>
<keyword evidence="3" id="KW-1185">Reference proteome</keyword>
<feature type="transmembrane region" description="Helical" evidence="1">
    <location>
        <begin position="41"/>
        <end position="63"/>
    </location>
</feature>
<evidence type="ECO:0000256" key="1">
    <source>
        <dbReference type="SAM" id="Phobius"/>
    </source>
</evidence>
<proteinExistence type="predicted"/>
<gene>
    <name evidence="2" type="ORF">GP486_007482</name>
</gene>
<feature type="transmembrane region" description="Helical" evidence="1">
    <location>
        <begin position="329"/>
        <end position="349"/>
    </location>
</feature>
<organism evidence="2 3">
    <name type="scientific">Trichoglossum hirsutum</name>
    <dbReference type="NCBI Taxonomy" id="265104"/>
    <lineage>
        <taxon>Eukaryota</taxon>
        <taxon>Fungi</taxon>
        <taxon>Dikarya</taxon>
        <taxon>Ascomycota</taxon>
        <taxon>Pezizomycotina</taxon>
        <taxon>Geoglossomycetes</taxon>
        <taxon>Geoglossales</taxon>
        <taxon>Geoglossaceae</taxon>
        <taxon>Trichoglossum</taxon>
    </lineage>
</organism>
<feature type="non-terminal residue" evidence="2">
    <location>
        <position position="1"/>
    </location>
</feature>
<comment type="caution">
    <text evidence="2">The sequence shown here is derived from an EMBL/GenBank/DDBJ whole genome shotgun (WGS) entry which is preliminary data.</text>
</comment>